<feature type="transmembrane region" description="Helical" evidence="1">
    <location>
        <begin position="37"/>
        <end position="59"/>
    </location>
</feature>
<keyword evidence="1" id="KW-1133">Transmembrane helix</keyword>
<dbReference type="Pfam" id="PF11998">
    <property type="entry name" value="DUF3493"/>
    <property type="match status" value="1"/>
</dbReference>
<name>A0A1U7H0Q7_9CYAN</name>
<keyword evidence="3" id="KW-1185">Reference proteome</keyword>
<comment type="caution">
    <text evidence="2">The sequence shown here is derived from an EMBL/GenBank/DDBJ whole genome shotgun (WGS) entry which is preliminary data.</text>
</comment>
<organism evidence="2 3">
    <name type="scientific">Fischerella major NIES-592</name>
    <dbReference type="NCBI Taxonomy" id="210994"/>
    <lineage>
        <taxon>Bacteria</taxon>
        <taxon>Bacillati</taxon>
        <taxon>Cyanobacteriota</taxon>
        <taxon>Cyanophyceae</taxon>
        <taxon>Nostocales</taxon>
        <taxon>Hapalosiphonaceae</taxon>
        <taxon>Fischerella</taxon>
    </lineage>
</organism>
<evidence type="ECO:0000256" key="1">
    <source>
        <dbReference type="SAM" id="Phobius"/>
    </source>
</evidence>
<dbReference type="Proteomes" id="UP000186391">
    <property type="component" value="Unassembled WGS sequence"/>
</dbReference>
<evidence type="ECO:0000313" key="3">
    <source>
        <dbReference type="Proteomes" id="UP000186391"/>
    </source>
</evidence>
<reference evidence="2 3" key="1">
    <citation type="submission" date="2016-11" db="EMBL/GenBank/DDBJ databases">
        <title>Draft Genome Sequences of Nine Cyanobacterial Strains from Diverse Habitats.</title>
        <authorList>
            <person name="Zhu T."/>
            <person name="Hou S."/>
            <person name="Lu X."/>
            <person name="Hess W.R."/>
        </authorList>
    </citation>
    <scope>NUCLEOTIDE SEQUENCE [LARGE SCALE GENOMIC DNA]</scope>
    <source>
        <strain evidence="2 3">NIES-592</strain>
    </source>
</reference>
<dbReference type="EMBL" id="MRCA01000004">
    <property type="protein sequence ID" value="OKH14429.1"/>
    <property type="molecule type" value="Genomic_DNA"/>
</dbReference>
<evidence type="ECO:0000313" key="2">
    <source>
        <dbReference type="EMBL" id="OKH14429.1"/>
    </source>
</evidence>
<accession>A0A1U7H0Q7</accession>
<feature type="transmembrane region" description="Helical" evidence="1">
    <location>
        <begin position="65"/>
        <end position="84"/>
    </location>
</feature>
<keyword evidence="1" id="KW-0472">Membrane</keyword>
<keyword evidence="1" id="KW-0812">Transmembrane</keyword>
<sequence>MVQPNPENRRSQHPMHPERYARLKAEIAAPYRNIRKFIYLGAGASGFIGAFIFFFQVLARRNLDTALPNFALQVGVVAVAMYLWRWENRRKS</sequence>
<protein>
    <recommendedName>
        <fullName evidence="4">DUF3493 domain-containing protein</fullName>
    </recommendedName>
</protein>
<dbReference type="RefSeq" id="WP_062248213.1">
    <property type="nucleotide sequence ID" value="NZ_MRCA01000004.1"/>
</dbReference>
<dbReference type="OrthoDB" id="425759at2"/>
<dbReference type="InterPro" id="IPR021883">
    <property type="entry name" value="LPA1-like"/>
</dbReference>
<dbReference type="AlphaFoldDB" id="A0A1U7H0Q7"/>
<proteinExistence type="predicted"/>
<evidence type="ECO:0008006" key="4">
    <source>
        <dbReference type="Google" id="ProtNLM"/>
    </source>
</evidence>
<gene>
    <name evidence="2" type="ORF">NIES592_10230</name>
</gene>